<proteinExistence type="predicted"/>
<sequence>MNLDWDVIKPTTILRGQKRELDNFSSNSPNKRTSDRNKGRILFTFSFNFLLRLSSTVSGHFAAPTTIPSLSSDFHCSLDLSPSFSQISQLSPDLRAQSLASQSQARKHWFF</sequence>
<name>A0A6J5TDY6_PRUAR</name>
<dbReference type="EMBL" id="CAEKDK010000001">
    <property type="protein sequence ID" value="CAB4261899.1"/>
    <property type="molecule type" value="Genomic_DNA"/>
</dbReference>
<dbReference type="AlphaFoldDB" id="A0A6J5TDY6"/>
<reference evidence="1 2" key="1">
    <citation type="submission" date="2020-05" db="EMBL/GenBank/DDBJ databases">
        <authorList>
            <person name="Campoy J."/>
            <person name="Schneeberger K."/>
            <person name="Spophaly S."/>
        </authorList>
    </citation>
    <scope>NUCLEOTIDE SEQUENCE [LARGE SCALE GENOMIC DNA]</scope>
    <source>
        <strain evidence="1">PruArmRojPasFocal</strain>
    </source>
</reference>
<dbReference type="Proteomes" id="UP000507222">
    <property type="component" value="Unassembled WGS sequence"/>
</dbReference>
<organism evidence="1 2">
    <name type="scientific">Prunus armeniaca</name>
    <name type="common">Apricot</name>
    <name type="synonym">Armeniaca vulgaris</name>
    <dbReference type="NCBI Taxonomy" id="36596"/>
    <lineage>
        <taxon>Eukaryota</taxon>
        <taxon>Viridiplantae</taxon>
        <taxon>Streptophyta</taxon>
        <taxon>Embryophyta</taxon>
        <taxon>Tracheophyta</taxon>
        <taxon>Spermatophyta</taxon>
        <taxon>Magnoliopsida</taxon>
        <taxon>eudicotyledons</taxon>
        <taxon>Gunneridae</taxon>
        <taxon>Pentapetalae</taxon>
        <taxon>rosids</taxon>
        <taxon>fabids</taxon>
        <taxon>Rosales</taxon>
        <taxon>Rosaceae</taxon>
        <taxon>Amygdaloideae</taxon>
        <taxon>Amygdaleae</taxon>
        <taxon>Prunus</taxon>
    </lineage>
</organism>
<gene>
    <name evidence="1" type="ORF">CURHAP_LOCUS876</name>
</gene>
<accession>A0A6J5TDY6</accession>
<evidence type="ECO:0000313" key="2">
    <source>
        <dbReference type="Proteomes" id="UP000507222"/>
    </source>
</evidence>
<protein>
    <submittedName>
        <fullName evidence="1">Uncharacterized protein</fullName>
    </submittedName>
</protein>
<evidence type="ECO:0000313" key="1">
    <source>
        <dbReference type="EMBL" id="CAB4261899.1"/>
    </source>
</evidence>